<dbReference type="PANTHER" id="PTHR30561">
    <property type="entry name" value="SMR FAMILY PROTON-DEPENDENT DRUG EFFLUX TRANSPORTER SUGE"/>
    <property type="match status" value="1"/>
</dbReference>
<sequence>MRGYLYLTISIAGEIFATTMLKLSDGFTVLLPSAGVVFGYALSFYCLSLCLKTVPLSLAYAIWSGAGTALTALIGAIIWGEAFSSLKILGILLIIGGIIVLNSSSNTETVKEPSR</sequence>
<dbReference type="EMBL" id="LGUF01000007">
    <property type="protein sequence ID" value="KON85458.1"/>
    <property type="molecule type" value="Genomic_DNA"/>
</dbReference>
<evidence type="ECO:0000256" key="8">
    <source>
        <dbReference type="SAM" id="Phobius"/>
    </source>
</evidence>
<dbReference type="PANTHER" id="PTHR30561:SF1">
    <property type="entry name" value="MULTIDRUG TRANSPORTER EMRE"/>
    <property type="match status" value="1"/>
</dbReference>
<dbReference type="Pfam" id="PF00893">
    <property type="entry name" value="Multi_Drug_Res"/>
    <property type="match status" value="1"/>
</dbReference>
<dbReference type="RefSeq" id="WP_053432850.1">
    <property type="nucleotide sequence ID" value="NZ_LGUF01000007.1"/>
</dbReference>
<dbReference type="InterPro" id="IPR045324">
    <property type="entry name" value="Small_multidrug_res"/>
</dbReference>
<dbReference type="Proteomes" id="UP000037109">
    <property type="component" value="Unassembled WGS sequence"/>
</dbReference>
<evidence type="ECO:0000313" key="9">
    <source>
        <dbReference type="EMBL" id="KON85458.1"/>
    </source>
</evidence>
<keyword evidence="4 7" id="KW-0812">Transmembrane</keyword>
<dbReference type="AlphaFoldDB" id="A0A0M0G6S2"/>
<feature type="transmembrane region" description="Helical" evidence="8">
    <location>
        <begin position="86"/>
        <end position="105"/>
    </location>
</feature>
<comment type="caution">
    <text evidence="9">The sequence shown here is derived from an EMBL/GenBank/DDBJ whole genome shotgun (WGS) entry which is preliminary data.</text>
</comment>
<evidence type="ECO:0000256" key="1">
    <source>
        <dbReference type="ARBA" id="ARBA00004651"/>
    </source>
</evidence>
<feature type="transmembrane region" description="Helical" evidence="8">
    <location>
        <begin position="29"/>
        <end position="51"/>
    </location>
</feature>
<feature type="transmembrane region" description="Helical" evidence="8">
    <location>
        <begin position="58"/>
        <end position="80"/>
    </location>
</feature>
<keyword evidence="2" id="KW-0813">Transport</keyword>
<dbReference type="InterPro" id="IPR000390">
    <property type="entry name" value="Small_drug/metabolite_transptr"/>
</dbReference>
<dbReference type="GO" id="GO:0005886">
    <property type="term" value="C:plasma membrane"/>
    <property type="evidence" value="ECO:0007669"/>
    <property type="project" value="UniProtKB-SubCell"/>
</dbReference>
<keyword evidence="10" id="KW-1185">Reference proteome</keyword>
<dbReference type="SUPFAM" id="SSF103481">
    <property type="entry name" value="Multidrug resistance efflux transporter EmrE"/>
    <property type="match status" value="1"/>
</dbReference>
<evidence type="ECO:0000256" key="7">
    <source>
        <dbReference type="RuleBase" id="RU003942"/>
    </source>
</evidence>
<keyword evidence="5 8" id="KW-1133">Transmembrane helix</keyword>
<dbReference type="FunFam" id="1.10.3730.20:FF:000001">
    <property type="entry name" value="Quaternary ammonium compound resistance transporter SugE"/>
    <property type="match status" value="1"/>
</dbReference>
<reference evidence="10" key="1">
    <citation type="submission" date="2015-07" db="EMBL/GenBank/DDBJ databases">
        <title>Fjat-10036 dsm4.</title>
        <authorList>
            <person name="Liu B."/>
            <person name="Wang J."/>
            <person name="Zhu Y."/>
            <person name="Liu G."/>
            <person name="Chen Q."/>
            <person name="Chen Z."/>
            <person name="Lan J."/>
            <person name="Che J."/>
            <person name="Ge C."/>
            <person name="Shi H."/>
            <person name="Pan Z."/>
            <person name="Liu X."/>
        </authorList>
    </citation>
    <scope>NUCLEOTIDE SEQUENCE [LARGE SCALE GENOMIC DNA]</scope>
    <source>
        <strain evidence="10">DSM 4</strain>
    </source>
</reference>
<dbReference type="OrthoDB" id="21828at2"/>
<dbReference type="InterPro" id="IPR037185">
    <property type="entry name" value="EmrE-like"/>
</dbReference>
<organism evidence="9 10">
    <name type="scientific">Sporosarcina globispora</name>
    <name type="common">Bacillus globisporus</name>
    <dbReference type="NCBI Taxonomy" id="1459"/>
    <lineage>
        <taxon>Bacteria</taxon>
        <taxon>Bacillati</taxon>
        <taxon>Bacillota</taxon>
        <taxon>Bacilli</taxon>
        <taxon>Bacillales</taxon>
        <taxon>Caryophanaceae</taxon>
        <taxon>Sporosarcina</taxon>
    </lineage>
</organism>
<evidence type="ECO:0000256" key="5">
    <source>
        <dbReference type="ARBA" id="ARBA00022989"/>
    </source>
</evidence>
<accession>A0A0M0G6S2</accession>
<name>A0A0M0G6S2_SPOGL</name>
<dbReference type="GO" id="GO:0022857">
    <property type="term" value="F:transmembrane transporter activity"/>
    <property type="evidence" value="ECO:0007669"/>
    <property type="project" value="InterPro"/>
</dbReference>
<evidence type="ECO:0000256" key="3">
    <source>
        <dbReference type="ARBA" id="ARBA00022475"/>
    </source>
</evidence>
<comment type="similarity">
    <text evidence="7">Belongs to the drug/metabolite transporter (DMT) superfamily. Small multidrug resistance (SMR) (TC 2.A.7.1) family.</text>
</comment>
<proteinExistence type="inferred from homology"/>
<dbReference type="Gene3D" id="1.10.3730.20">
    <property type="match status" value="1"/>
</dbReference>
<gene>
    <name evidence="9" type="ORF">AF332_00275</name>
</gene>
<comment type="subcellular location">
    <subcellularLocation>
        <location evidence="1 7">Cell membrane</location>
        <topology evidence="1 7">Multi-pass membrane protein</topology>
    </subcellularLocation>
</comment>
<protein>
    <submittedName>
        <fullName evidence="9">Multidrug transporter</fullName>
    </submittedName>
</protein>
<dbReference type="PATRIC" id="fig|1459.3.peg.81"/>
<evidence type="ECO:0000256" key="6">
    <source>
        <dbReference type="ARBA" id="ARBA00023136"/>
    </source>
</evidence>
<keyword evidence="6 8" id="KW-0472">Membrane</keyword>
<dbReference type="STRING" id="1459.AF332_00275"/>
<evidence type="ECO:0000313" key="10">
    <source>
        <dbReference type="Proteomes" id="UP000037109"/>
    </source>
</evidence>
<keyword evidence="3" id="KW-1003">Cell membrane</keyword>
<evidence type="ECO:0000256" key="4">
    <source>
        <dbReference type="ARBA" id="ARBA00022692"/>
    </source>
</evidence>
<evidence type="ECO:0000256" key="2">
    <source>
        <dbReference type="ARBA" id="ARBA00022448"/>
    </source>
</evidence>